<keyword evidence="3" id="KW-0175">Coiled coil</keyword>
<dbReference type="PANTHER" id="PTHR14167">
    <property type="entry name" value="SH3 DOMAIN-CONTAINING"/>
    <property type="match status" value="1"/>
</dbReference>
<feature type="compositionally biased region" description="Low complexity" evidence="4">
    <location>
        <begin position="353"/>
        <end position="363"/>
    </location>
</feature>
<protein>
    <recommendedName>
        <fullName evidence="5">SH3 domain-containing protein</fullName>
    </recommendedName>
</protein>
<dbReference type="AlphaFoldDB" id="F1A2P8"/>
<dbReference type="VEuPathDB" id="AmoebaDB:DICPUDRAFT_84454"/>
<dbReference type="InterPro" id="IPR050384">
    <property type="entry name" value="Endophilin_SH3RF"/>
</dbReference>
<dbReference type="GeneID" id="10505258"/>
<dbReference type="STRING" id="5786.F1A2P8"/>
<dbReference type="OMA" id="FEFFWNN"/>
<evidence type="ECO:0000256" key="4">
    <source>
        <dbReference type="SAM" id="MobiDB-lite"/>
    </source>
</evidence>
<organism evidence="6 7">
    <name type="scientific">Dictyostelium purpureum</name>
    <name type="common">Slime mold</name>
    <dbReference type="NCBI Taxonomy" id="5786"/>
    <lineage>
        <taxon>Eukaryota</taxon>
        <taxon>Amoebozoa</taxon>
        <taxon>Evosea</taxon>
        <taxon>Eumycetozoa</taxon>
        <taxon>Dictyostelia</taxon>
        <taxon>Dictyosteliales</taxon>
        <taxon>Dictyosteliaceae</taxon>
        <taxon>Dictyostelium</taxon>
    </lineage>
</organism>
<dbReference type="Pfam" id="PF00018">
    <property type="entry name" value="SH3_1"/>
    <property type="match status" value="1"/>
</dbReference>
<accession>F1A2P8</accession>
<keyword evidence="7" id="KW-1185">Reference proteome</keyword>
<dbReference type="Proteomes" id="UP000001064">
    <property type="component" value="Unassembled WGS sequence"/>
</dbReference>
<feature type="domain" description="SH3" evidence="5">
    <location>
        <begin position="293"/>
        <end position="352"/>
    </location>
</feature>
<dbReference type="KEGG" id="dpp:DICPUDRAFT_84454"/>
<feature type="compositionally biased region" description="Low complexity" evidence="4">
    <location>
        <begin position="598"/>
        <end position="610"/>
    </location>
</feature>
<feature type="domain" description="SH3" evidence="5">
    <location>
        <begin position="380"/>
        <end position="440"/>
    </location>
</feature>
<proteinExistence type="predicted"/>
<dbReference type="PRINTS" id="PR00499">
    <property type="entry name" value="P67PHOX"/>
</dbReference>
<dbReference type="EMBL" id="GL871420">
    <property type="protein sequence ID" value="EGC29536.1"/>
    <property type="molecule type" value="Genomic_DNA"/>
</dbReference>
<dbReference type="FunCoup" id="F1A2P8">
    <property type="interactions" value="743"/>
</dbReference>
<feature type="coiled-coil region" evidence="3">
    <location>
        <begin position="642"/>
        <end position="669"/>
    </location>
</feature>
<keyword evidence="1 2" id="KW-0728">SH3 domain</keyword>
<name>F1A2P8_DICPU</name>
<dbReference type="SMART" id="SM00326">
    <property type="entry name" value="SH3"/>
    <property type="match status" value="2"/>
</dbReference>
<dbReference type="InParanoid" id="F1A2P8"/>
<dbReference type="InterPro" id="IPR036028">
    <property type="entry name" value="SH3-like_dom_sf"/>
</dbReference>
<gene>
    <name evidence="6" type="ORF">DICPUDRAFT_84454</name>
</gene>
<dbReference type="SUPFAM" id="SSF50044">
    <property type="entry name" value="SH3-domain"/>
    <property type="match status" value="2"/>
</dbReference>
<dbReference type="CDD" id="cd00174">
    <property type="entry name" value="SH3"/>
    <property type="match status" value="1"/>
</dbReference>
<feature type="compositionally biased region" description="Low complexity" evidence="4">
    <location>
        <begin position="448"/>
        <end position="484"/>
    </location>
</feature>
<reference evidence="7" key="1">
    <citation type="journal article" date="2011" name="Genome Biol.">
        <title>Comparative genomics of the social amoebae Dictyostelium discoideum and Dictyostelium purpureum.</title>
        <authorList>
            <consortium name="US DOE Joint Genome Institute (JGI-PGF)"/>
            <person name="Sucgang R."/>
            <person name="Kuo A."/>
            <person name="Tian X."/>
            <person name="Salerno W."/>
            <person name="Parikh A."/>
            <person name="Feasley C.L."/>
            <person name="Dalin E."/>
            <person name="Tu H."/>
            <person name="Huang E."/>
            <person name="Barry K."/>
            <person name="Lindquist E."/>
            <person name="Shapiro H."/>
            <person name="Bruce D."/>
            <person name="Schmutz J."/>
            <person name="Salamov A."/>
            <person name="Fey P."/>
            <person name="Gaudet P."/>
            <person name="Anjard C."/>
            <person name="Babu M.M."/>
            <person name="Basu S."/>
            <person name="Bushmanova Y."/>
            <person name="van der Wel H."/>
            <person name="Katoh-Kurasawa M."/>
            <person name="Dinh C."/>
            <person name="Coutinho P.M."/>
            <person name="Saito T."/>
            <person name="Elias M."/>
            <person name="Schaap P."/>
            <person name="Kay R.R."/>
            <person name="Henrissat B."/>
            <person name="Eichinger L."/>
            <person name="Rivero F."/>
            <person name="Putnam N.H."/>
            <person name="West C.M."/>
            <person name="Loomis W.F."/>
            <person name="Chisholm R.L."/>
            <person name="Shaulsky G."/>
            <person name="Strassmann J.E."/>
            <person name="Queller D.C."/>
            <person name="Kuspa A."/>
            <person name="Grigoriev I.V."/>
        </authorList>
    </citation>
    <scope>NUCLEOTIDE SEQUENCE [LARGE SCALE GENOMIC DNA]</scope>
    <source>
        <strain evidence="7">QSDP1</strain>
    </source>
</reference>
<feature type="compositionally biased region" description="Polar residues" evidence="4">
    <location>
        <begin position="492"/>
        <end position="508"/>
    </location>
</feature>
<evidence type="ECO:0000313" key="7">
    <source>
        <dbReference type="Proteomes" id="UP000001064"/>
    </source>
</evidence>
<dbReference type="InterPro" id="IPR001452">
    <property type="entry name" value="SH3_domain"/>
</dbReference>
<dbReference type="OrthoDB" id="19092at2759"/>
<feature type="compositionally biased region" description="Low complexity" evidence="4">
    <location>
        <begin position="580"/>
        <end position="590"/>
    </location>
</feature>
<dbReference type="Gene3D" id="2.60.270.50">
    <property type="match status" value="1"/>
</dbReference>
<dbReference type="PANTHER" id="PTHR14167:SF116">
    <property type="entry name" value="CAP, ISOFORM AC"/>
    <property type="match status" value="1"/>
</dbReference>
<feature type="region of interest" description="Disordered" evidence="4">
    <location>
        <begin position="441"/>
        <end position="610"/>
    </location>
</feature>
<dbReference type="PROSITE" id="PS50002">
    <property type="entry name" value="SH3"/>
    <property type="match status" value="2"/>
</dbReference>
<dbReference type="PRINTS" id="PR00452">
    <property type="entry name" value="SH3DOMAIN"/>
</dbReference>
<feature type="coiled-coil region" evidence="3">
    <location>
        <begin position="179"/>
        <end position="206"/>
    </location>
</feature>
<feature type="compositionally biased region" description="Low complexity" evidence="4">
    <location>
        <begin position="539"/>
        <end position="562"/>
    </location>
</feature>
<dbReference type="Pfam" id="PF07653">
    <property type="entry name" value="SH3_2"/>
    <property type="match status" value="1"/>
</dbReference>
<dbReference type="Gene3D" id="2.30.30.40">
    <property type="entry name" value="SH3 Domains"/>
    <property type="match status" value="2"/>
</dbReference>
<evidence type="ECO:0000313" key="6">
    <source>
        <dbReference type="EMBL" id="EGC29536.1"/>
    </source>
</evidence>
<evidence type="ECO:0000256" key="3">
    <source>
        <dbReference type="SAM" id="Coils"/>
    </source>
</evidence>
<feature type="region of interest" description="Disordered" evidence="4">
    <location>
        <begin position="353"/>
        <end position="376"/>
    </location>
</feature>
<dbReference type="RefSeq" id="XP_003293944.1">
    <property type="nucleotide sequence ID" value="XM_003293896.1"/>
</dbReference>
<sequence length="691" mass="76378">MDPLEELNKASRSVRISIQNLTNKKLVLKSHPISSGQWRVSPPEHILPLSIVEFGSESGMIGGTEAGSIYVIEGSKVSDGQFEFFWNNPMFGRKEFRRVAPGGFKSEYTSNNAHNCVLKCIVKELDTGTKEVDDIENEIRNLANYINEAEGAIKGMTKMAQVYQMQKDEKQVKLVENNLRDKTKHLEDMKVRKQELEQEIHRLHSLDTDPKALEQVLSKIRDSIESLVKQRKGMEYMREVYERSKDTKSMEGLDKQVEVKKNEIDLLRKKEQKVIQKIIEIKKSLGLGATGVQTKKKVVALFDYQKSTDDELSIKAGDIIDIIHDEDPDWYGGKLNGQMGYFPKAFVGPLEQANSGQGSAASAPEGQSDSETYTGEDFSHLYPKARVVYDHDPADEGEIELRVGDIVTVYSWDNEYWWEGVSVAGKTGYFPNTCVDWIEPENTDNEDYSNYSYYESTDNSNNEDQNKNNNTTNPTPVVTPAATIQPPPTVFTPPNLNKQLNSNHTTASPKRELPLPVTPSATAKAAPTVTPIGSNKLNTPATHTPVTHTPATHTPATHTPVHSKPLPSVNENKPVPPTPTQSSAPSAINPTPAPTTPTPATSTPAVPTSKPIVSSAATLSSASSQFDKILQPIITDFTKKLVEAHQKETQALNQRIAALEKELKELKESGKTSVTSTATVVSKATPSVRKF</sequence>
<evidence type="ECO:0000256" key="1">
    <source>
        <dbReference type="ARBA" id="ARBA00022443"/>
    </source>
</evidence>
<dbReference type="eggNOG" id="KOG4348">
    <property type="taxonomic scope" value="Eukaryota"/>
</dbReference>
<evidence type="ECO:0000256" key="2">
    <source>
        <dbReference type="PROSITE-ProRule" id="PRU00192"/>
    </source>
</evidence>
<evidence type="ECO:0000259" key="5">
    <source>
        <dbReference type="PROSITE" id="PS50002"/>
    </source>
</evidence>